<name>A0A1I2QV85_9GAMM</name>
<evidence type="ECO:0000313" key="2">
    <source>
        <dbReference type="Proteomes" id="UP000198623"/>
    </source>
</evidence>
<evidence type="ECO:0000313" key="1">
    <source>
        <dbReference type="EMBL" id="SFG32525.1"/>
    </source>
</evidence>
<evidence type="ECO:0008006" key="3">
    <source>
        <dbReference type="Google" id="ProtNLM"/>
    </source>
</evidence>
<proteinExistence type="predicted"/>
<dbReference type="Proteomes" id="UP000198623">
    <property type="component" value="Unassembled WGS sequence"/>
</dbReference>
<reference evidence="2" key="1">
    <citation type="submission" date="2016-10" db="EMBL/GenBank/DDBJ databases">
        <authorList>
            <person name="Varghese N."/>
            <person name="Submissions S."/>
        </authorList>
    </citation>
    <scope>NUCLEOTIDE SEQUENCE [LARGE SCALE GENOMIC DNA]</scope>
    <source>
        <strain evidence="2">CGMCC 1.10971</strain>
    </source>
</reference>
<keyword evidence="2" id="KW-1185">Reference proteome</keyword>
<dbReference type="AlphaFoldDB" id="A0A1I2QV85"/>
<gene>
    <name evidence="1" type="ORF">SAMN05216175_105188</name>
</gene>
<organism evidence="1 2">
    <name type="scientific">Neptunomonas qingdaonensis</name>
    <dbReference type="NCBI Taxonomy" id="1045558"/>
    <lineage>
        <taxon>Bacteria</taxon>
        <taxon>Pseudomonadati</taxon>
        <taxon>Pseudomonadota</taxon>
        <taxon>Gammaproteobacteria</taxon>
        <taxon>Oceanospirillales</taxon>
        <taxon>Oceanospirillaceae</taxon>
        <taxon>Neptunomonas</taxon>
    </lineage>
</organism>
<dbReference type="Pfam" id="PF10932">
    <property type="entry name" value="DUF2783"/>
    <property type="match status" value="1"/>
</dbReference>
<dbReference type="InterPro" id="IPR021233">
    <property type="entry name" value="DUF2783"/>
</dbReference>
<sequence length="61" mass="6538">MNHADLENIYAALARKIDEVGEAQSELFLAKLVLLLAHNNGDAEEVLECIDGASASLVTNN</sequence>
<dbReference type="EMBL" id="FOOU01000005">
    <property type="protein sequence ID" value="SFG32525.1"/>
    <property type="molecule type" value="Genomic_DNA"/>
</dbReference>
<dbReference type="RefSeq" id="WP_090727276.1">
    <property type="nucleotide sequence ID" value="NZ_FOOU01000005.1"/>
</dbReference>
<accession>A0A1I2QV85</accession>
<protein>
    <recommendedName>
        <fullName evidence="3">DUF2783 domain-containing protein</fullName>
    </recommendedName>
</protein>
<dbReference type="STRING" id="1045558.SAMN05216175_105188"/>